<proteinExistence type="predicted"/>
<reference evidence="8 9" key="1">
    <citation type="submission" date="2015-09" db="EMBL/GenBank/DDBJ databases">
        <title>Genome Sequences of Mycobacterium immunogenum Isolates, Recuperated from a Chloraminated Drinking Water Distribution System Simulator Subjected to Episodes of Nitrification.</title>
        <authorList>
            <person name="Gomez-Alvarez V."/>
            <person name="Revetta R.P."/>
        </authorList>
    </citation>
    <scope>NUCLEOTIDE SEQUENCE [LARGE SCALE GENOMIC DNA]</scope>
    <source>
        <strain evidence="6 8">H008</strain>
        <strain evidence="7 9">H076</strain>
    </source>
</reference>
<evidence type="ECO:0000256" key="3">
    <source>
        <dbReference type="ARBA" id="ARBA00022989"/>
    </source>
</evidence>
<accession>A0A7V8LTD3</accession>
<dbReference type="GeneID" id="45767453"/>
<dbReference type="Pfam" id="PF13564">
    <property type="entry name" value="DoxX_2"/>
    <property type="match status" value="1"/>
</dbReference>
<feature type="transmembrane region" description="Helical" evidence="5">
    <location>
        <begin position="46"/>
        <end position="66"/>
    </location>
</feature>
<name>A0A7V8LTD3_9MYCO</name>
<evidence type="ECO:0000256" key="4">
    <source>
        <dbReference type="ARBA" id="ARBA00023136"/>
    </source>
</evidence>
<organism evidence="6 8">
    <name type="scientific">Mycobacteroides immunogenum</name>
    <dbReference type="NCBI Taxonomy" id="83262"/>
    <lineage>
        <taxon>Bacteria</taxon>
        <taxon>Bacillati</taxon>
        <taxon>Actinomycetota</taxon>
        <taxon>Actinomycetes</taxon>
        <taxon>Mycobacteriales</taxon>
        <taxon>Mycobacteriaceae</taxon>
        <taxon>Mycobacteroides</taxon>
    </lineage>
</organism>
<comment type="subcellular location">
    <subcellularLocation>
        <location evidence="1">Membrane</location>
        <topology evidence="1">Multi-pass membrane protein</topology>
    </subcellularLocation>
</comment>
<evidence type="ECO:0000313" key="8">
    <source>
        <dbReference type="Proteomes" id="UP000037843"/>
    </source>
</evidence>
<keyword evidence="2 5" id="KW-0812">Transmembrane</keyword>
<keyword evidence="4 5" id="KW-0472">Membrane</keyword>
<dbReference type="Proteomes" id="UP000037962">
    <property type="component" value="Unassembled WGS sequence"/>
</dbReference>
<evidence type="ECO:0000256" key="1">
    <source>
        <dbReference type="ARBA" id="ARBA00004141"/>
    </source>
</evidence>
<dbReference type="GO" id="GO:0016020">
    <property type="term" value="C:membrane"/>
    <property type="evidence" value="ECO:0007669"/>
    <property type="project" value="UniProtKB-SubCell"/>
</dbReference>
<protein>
    <submittedName>
        <fullName evidence="6">Transmembrane invasion protein</fullName>
    </submittedName>
</protein>
<dbReference type="EMBL" id="LJFS01000001">
    <property type="protein sequence ID" value="KPG37466.1"/>
    <property type="molecule type" value="Genomic_DNA"/>
</dbReference>
<gene>
    <name evidence="6" type="ORF">AN908_01400</name>
    <name evidence="7" type="ORF">AN912_00175</name>
</gene>
<dbReference type="Proteomes" id="UP000037843">
    <property type="component" value="Unassembled WGS sequence"/>
</dbReference>
<dbReference type="InterPro" id="IPR032808">
    <property type="entry name" value="DoxX"/>
</dbReference>
<evidence type="ECO:0000313" key="7">
    <source>
        <dbReference type="EMBL" id="KPG37466.1"/>
    </source>
</evidence>
<dbReference type="EMBL" id="LJFO01000001">
    <property type="protein sequence ID" value="KPG17839.1"/>
    <property type="molecule type" value="Genomic_DNA"/>
</dbReference>
<feature type="transmembrane region" description="Helical" evidence="5">
    <location>
        <begin position="99"/>
        <end position="118"/>
    </location>
</feature>
<evidence type="ECO:0000256" key="5">
    <source>
        <dbReference type="SAM" id="Phobius"/>
    </source>
</evidence>
<comment type="caution">
    <text evidence="6">The sequence shown here is derived from an EMBL/GenBank/DDBJ whole genome shotgun (WGS) entry which is preliminary data.</text>
</comment>
<evidence type="ECO:0000313" key="6">
    <source>
        <dbReference type="EMBL" id="KPG17839.1"/>
    </source>
</evidence>
<keyword evidence="9" id="KW-1185">Reference proteome</keyword>
<evidence type="ECO:0000313" key="9">
    <source>
        <dbReference type="Proteomes" id="UP000037962"/>
    </source>
</evidence>
<keyword evidence="3 5" id="KW-1133">Transmembrane helix</keyword>
<dbReference type="RefSeq" id="WP_043078338.1">
    <property type="nucleotide sequence ID" value="NZ_CP011530.1"/>
</dbReference>
<evidence type="ECO:0000256" key="2">
    <source>
        <dbReference type="ARBA" id="ARBA00022692"/>
    </source>
</evidence>
<feature type="transmembrane region" description="Helical" evidence="5">
    <location>
        <begin position="73"/>
        <end position="93"/>
    </location>
</feature>
<sequence>MSILEGGLLVATVLCVIANGYEVAAKAVKAEAVLKNSGEVGLAPRWLPYLAVIEGAGVVGLVIGLAGVKVLGLAAAIGLVVFFVVAIAVHIRARVLYNIAFPAVFLALAVGSVAYFALPA</sequence>
<dbReference type="AlphaFoldDB" id="A0A7V8LTD3"/>
<dbReference type="KEGG" id="miz:BAB75_26655"/>